<organism evidence="1 2">
    <name type="scientific">Saponaria officinalis</name>
    <name type="common">Common soapwort</name>
    <name type="synonym">Lychnis saponaria</name>
    <dbReference type="NCBI Taxonomy" id="3572"/>
    <lineage>
        <taxon>Eukaryota</taxon>
        <taxon>Viridiplantae</taxon>
        <taxon>Streptophyta</taxon>
        <taxon>Embryophyta</taxon>
        <taxon>Tracheophyta</taxon>
        <taxon>Spermatophyta</taxon>
        <taxon>Magnoliopsida</taxon>
        <taxon>eudicotyledons</taxon>
        <taxon>Gunneridae</taxon>
        <taxon>Pentapetalae</taxon>
        <taxon>Caryophyllales</taxon>
        <taxon>Caryophyllaceae</taxon>
        <taxon>Caryophylleae</taxon>
        <taxon>Saponaria</taxon>
    </lineage>
</organism>
<protein>
    <recommendedName>
        <fullName evidence="3">Ribosomal protein L20</fullName>
    </recommendedName>
</protein>
<accession>A0AAW1HQX6</accession>
<keyword evidence="2" id="KW-1185">Reference proteome</keyword>
<dbReference type="PANTHER" id="PTHR34996:SF3">
    <property type="entry name" value="OS06G0327400 PROTEIN"/>
    <property type="match status" value="1"/>
</dbReference>
<proteinExistence type="predicted"/>
<name>A0AAW1HQX6_SAPOF</name>
<dbReference type="PANTHER" id="PTHR34996">
    <property type="entry name" value="OS06G0327400 PROTEIN"/>
    <property type="match status" value="1"/>
</dbReference>
<evidence type="ECO:0000313" key="1">
    <source>
        <dbReference type="EMBL" id="KAK9678676.1"/>
    </source>
</evidence>
<reference evidence="1" key="1">
    <citation type="submission" date="2024-03" db="EMBL/GenBank/DDBJ databases">
        <title>WGS assembly of Saponaria officinalis var. Norfolk2.</title>
        <authorList>
            <person name="Jenkins J."/>
            <person name="Shu S."/>
            <person name="Grimwood J."/>
            <person name="Barry K."/>
            <person name="Goodstein D."/>
            <person name="Schmutz J."/>
            <person name="Leebens-Mack J."/>
            <person name="Osbourn A."/>
        </authorList>
    </citation>
    <scope>NUCLEOTIDE SEQUENCE [LARGE SCALE GENOMIC DNA]</scope>
    <source>
        <strain evidence="1">JIC</strain>
    </source>
</reference>
<dbReference type="Proteomes" id="UP001443914">
    <property type="component" value="Unassembled WGS sequence"/>
</dbReference>
<dbReference type="AlphaFoldDB" id="A0AAW1HQX6"/>
<evidence type="ECO:0000313" key="2">
    <source>
        <dbReference type="Proteomes" id="UP001443914"/>
    </source>
</evidence>
<dbReference type="EMBL" id="JBDFQZ010000011">
    <property type="protein sequence ID" value="KAK9678676.1"/>
    <property type="molecule type" value="Genomic_DNA"/>
</dbReference>
<comment type="caution">
    <text evidence="1">The sequence shown here is derived from an EMBL/GenBank/DDBJ whole genome shotgun (WGS) entry which is preliminary data.</text>
</comment>
<gene>
    <name evidence="1" type="ORF">RND81_11G226800</name>
</gene>
<evidence type="ECO:0008006" key="3">
    <source>
        <dbReference type="Google" id="ProtNLM"/>
    </source>
</evidence>
<sequence length="117" mass="14016">MGYKRASTRPTKCNIFRGFRLNNVRKISIHKLRVKFMHLFKVLYKWRRSYKSVIKSIRKKICCKTNFIEMNSCRLRSLGRTNSFYTEAISDCLEFIKRNSVSLRDLRAENIVTQIIM</sequence>